<dbReference type="Pfam" id="PF00400">
    <property type="entry name" value="WD40"/>
    <property type="match status" value="3"/>
</dbReference>
<dbReference type="EMBL" id="CAFZ01001621">
    <property type="protein sequence ID" value="CCA77459.1"/>
    <property type="molecule type" value="Genomic_DNA"/>
</dbReference>
<evidence type="ECO:0000313" key="6">
    <source>
        <dbReference type="Proteomes" id="UP000007148"/>
    </source>
</evidence>
<reference evidence="5 6" key="1">
    <citation type="journal article" date="2011" name="PLoS Pathog.">
        <title>Endophytic Life Strategies Decoded by Genome and Transcriptome Analyses of the Mutualistic Root Symbiont Piriformospora indica.</title>
        <authorList>
            <person name="Zuccaro A."/>
            <person name="Lahrmann U."/>
            <person name="Guldener U."/>
            <person name="Langen G."/>
            <person name="Pfiffi S."/>
            <person name="Biedenkopf D."/>
            <person name="Wong P."/>
            <person name="Samans B."/>
            <person name="Grimm C."/>
            <person name="Basiewicz M."/>
            <person name="Murat C."/>
            <person name="Martin F."/>
            <person name="Kogel K.H."/>
        </authorList>
    </citation>
    <scope>NUCLEOTIDE SEQUENCE [LARGE SCALE GENOMIC DNA]</scope>
    <source>
        <strain evidence="5 6">DSM 11827</strain>
    </source>
</reference>
<evidence type="ECO:0000256" key="1">
    <source>
        <dbReference type="ARBA" id="ARBA00022574"/>
    </source>
</evidence>
<sequence length="141" mass="14901">MPKKSILRSEGLGKYSETLRVTQGLEEVYPGLPDSLRGHSGSVVAVAFSPDGSRIVSGSRDQTIRLWDAKTGEPVGDPLRGHSNSVTAVAFSPDGSRIVSGSEDETIRLWDAKTGEPVGDPLRGHSNSVNAVAFSPDGSRI</sequence>
<dbReference type="AlphaFoldDB" id="G4U1L6"/>
<dbReference type="InterPro" id="IPR001680">
    <property type="entry name" value="WD40_rpt"/>
</dbReference>
<dbReference type="InterPro" id="IPR020472">
    <property type="entry name" value="WD40_PAC1"/>
</dbReference>
<keyword evidence="2" id="KW-0677">Repeat</keyword>
<dbReference type="OrthoDB" id="6262491at2759"/>
<dbReference type="InterPro" id="IPR036322">
    <property type="entry name" value="WD40_repeat_dom_sf"/>
</dbReference>
<dbReference type="Gene3D" id="2.130.10.10">
    <property type="entry name" value="YVTN repeat-like/Quinoprotein amine dehydrogenase"/>
    <property type="match status" value="1"/>
</dbReference>
<dbReference type="PANTHER" id="PTHR19848:SF8">
    <property type="entry name" value="F-BOX AND WD REPEAT DOMAIN CONTAINING 7"/>
    <property type="match status" value="1"/>
</dbReference>
<proteinExistence type="predicted"/>
<feature type="repeat" description="WD" evidence="3">
    <location>
        <begin position="79"/>
        <end position="120"/>
    </location>
</feature>
<dbReference type="SMART" id="SM00320">
    <property type="entry name" value="WD40"/>
    <property type="match status" value="2"/>
</dbReference>
<comment type="caution">
    <text evidence="5">The sequence shown here is derived from an EMBL/GenBank/DDBJ whole genome shotgun (WGS) entry which is preliminary data.</text>
</comment>
<keyword evidence="1 3" id="KW-0853">WD repeat</keyword>
<dbReference type="eggNOG" id="KOG0271">
    <property type="taxonomic scope" value="Eukaryota"/>
</dbReference>
<dbReference type="Proteomes" id="UP000007148">
    <property type="component" value="Unassembled WGS sequence"/>
</dbReference>
<dbReference type="InterPro" id="IPR019775">
    <property type="entry name" value="WD40_repeat_CS"/>
</dbReference>
<dbReference type="PROSITE" id="PS00678">
    <property type="entry name" value="WD_REPEATS_1"/>
    <property type="match status" value="2"/>
</dbReference>
<protein>
    <submittedName>
        <fullName evidence="5">Related to WD40-repeat protein (Notchless protein)</fullName>
    </submittedName>
</protein>
<evidence type="ECO:0000256" key="3">
    <source>
        <dbReference type="PROSITE-ProRule" id="PRU00221"/>
    </source>
</evidence>
<keyword evidence="6" id="KW-1185">Reference proteome</keyword>
<dbReference type="PANTHER" id="PTHR19848">
    <property type="entry name" value="WD40 REPEAT PROTEIN"/>
    <property type="match status" value="1"/>
</dbReference>
<dbReference type="PROSITE" id="PS50082">
    <property type="entry name" value="WD_REPEATS_2"/>
    <property type="match status" value="3"/>
</dbReference>
<dbReference type="PROSITE" id="PS50294">
    <property type="entry name" value="WD_REPEATS_REGION"/>
    <property type="match status" value="3"/>
</dbReference>
<dbReference type="InParanoid" id="G4U1L6"/>
<feature type="repeat" description="WD" evidence="3">
    <location>
        <begin position="36"/>
        <end position="77"/>
    </location>
</feature>
<accession>G4U1L6</accession>
<dbReference type="OMA" id="CAYDERI"/>
<feature type="repeat" description="WD" evidence="3">
    <location>
        <begin position="122"/>
        <end position="141"/>
    </location>
</feature>
<name>G4U1L6_SERID</name>
<dbReference type="SUPFAM" id="SSF50978">
    <property type="entry name" value="WD40 repeat-like"/>
    <property type="match status" value="1"/>
</dbReference>
<evidence type="ECO:0000256" key="4">
    <source>
        <dbReference type="SAM" id="MobiDB-lite"/>
    </source>
</evidence>
<evidence type="ECO:0000313" key="5">
    <source>
        <dbReference type="EMBL" id="CCA77459.1"/>
    </source>
</evidence>
<evidence type="ECO:0000256" key="2">
    <source>
        <dbReference type="ARBA" id="ARBA00022737"/>
    </source>
</evidence>
<feature type="non-terminal residue" evidence="5">
    <location>
        <position position="141"/>
    </location>
</feature>
<feature type="region of interest" description="Disordered" evidence="4">
    <location>
        <begin position="117"/>
        <end position="141"/>
    </location>
</feature>
<dbReference type="PRINTS" id="PR00320">
    <property type="entry name" value="GPROTEINBRPT"/>
</dbReference>
<organism evidence="5 6">
    <name type="scientific">Serendipita indica (strain DSM 11827)</name>
    <name type="common">Root endophyte fungus</name>
    <name type="synonym">Piriformospora indica</name>
    <dbReference type="NCBI Taxonomy" id="1109443"/>
    <lineage>
        <taxon>Eukaryota</taxon>
        <taxon>Fungi</taxon>
        <taxon>Dikarya</taxon>
        <taxon>Basidiomycota</taxon>
        <taxon>Agaricomycotina</taxon>
        <taxon>Agaricomycetes</taxon>
        <taxon>Sebacinales</taxon>
        <taxon>Serendipitaceae</taxon>
        <taxon>Serendipita</taxon>
    </lineage>
</organism>
<dbReference type="STRING" id="1109443.G4U1L6"/>
<dbReference type="InterPro" id="IPR015943">
    <property type="entry name" value="WD40/YVTN_repeat-like_dom_sf"/>
</dbReference>
<gene>
    <name evidence="5" type="ORF">PIIN_11436</name>
</gene>
<dbReference type="HOGENOM" id="CLU_000288_57_30_1"/>